<organism evidence="1 2">
    <name type="scientific">Cucurbita argyrosperma subsp. sororia</name>
    <dbReference type="NCBI Taxonomy" id="37648"/>
    <lineage>
        <taxon>Eukaryota</taxon>
        <taxon>Viridiplantae</taxon>
        <taxon>Streptophyta</taxon>
        <taxon>Embryophyta</taxon>
        <taxon>Tracheophyta</taxon>
        <taxon>Spermatophyta</taxon>
        <taxon>Magnoliopsida</taxon>
        <taxon>eudicotyledons</taxon>
        <taxon>Gunneridae</taxon>
        <taxon>Pentapetalae</taxon>
        <taxon>rosids</taxon>
        <taxon>fabids</taxon>
        <taxon>Cucurbitales</taxon>
        <taxon>Cucurbitaceae</taxon>
        <taxon>Cucurbiteae</taxon>
        <taxon>Cucurbita</taxon>
    </lineage>
</organism>
<evidence type="ECO:0000313" key="2">
    <source>
        <dbReference type="Proteomes" id="UP000685013"/>
    </source>
</evidence>
<proteinExistence type="predicted"/>
<dbReference type="AlphaFoldDB" id="A0AAV6M0T1"/>
<name>A0AAV6M0T1_9ROSI</name>
<evidence type="ECO:0000313" key="1">
    <source>
        <dbReference type="EMBL" id="KAG6573097.1"/>
    </source>
</evidence>
<protein>
    <submittedName>
        <fullName evidence="1">Uncharacterized protein</fullName>
    </submittedName>
</protein>
<gene>
    <name evidence="1" type="ORF">SDJN03_26984</name>
</gene>
<reference evidence="1 2" key="1">
    <citation type="journal article" date="2021" name="Hortic Res">
        <title>The domestication of Cucurbita argyrosperma as revealed by the genome of its wild relative.</title>
        <authorList>
            <person name="Barrera-Redondo J."/>
            <person name="Sanchez-de la Vega G."/>
            <person name="Aguirre-Liguori J.A."/>
            <person name="Castellanos-Morales G."/>
            <person name="Gutierrez-Guerrero Y.T."/>
            <person name="Aguirre-Dugua X."/>
            <person name="Aguirre-Planter E."/>
            <person name="Tenaillon M.I."/>
            <person name="Lira-Saade R."/>
            <person name="Eguiarte L.E."/>
        </authorList>
    </citation>
    <scope>NUCLEOTIDE SEQUENCE [LARGE SCALE GENOMIC DNA]</scope>
    <source>
        <strain evidence="1">JBR-2021</strain>
    </source>
</reference>
<accession>A0AAV6M0T1</accession>
<dbReference type="Proteomes" id="UP000685013">
    <property type="component" value="Chromosome 18"/>
</dbReference>
<comment type="caution">
    <text evidence="1">The sequence shown here is derived from an EMBL/GenBank/DDBJ whole genome shotgun (WGS) entry which is preliminary data.</text>
</comment>
<keyword evidence="2" id="KW-1185">Reference proteome</keyword>
<dbReference type="EMBL" id="JAGKQH010000018">
    <property type="protein sequence ID" value="KAG6573097.1"/>
    <property type="molecule type" value="Genomic_DNA"/>
</dbReference>
<sequence length="129" mass="13791">MASPLSLSLTRAAVETPSKCPSSANEAEIDLDEDKEQFGSVRSNSRAISNGVVGAIVRTARNLPENVTLGDSLGDFDGRICEEIRIVSPVLARDPGQAQKNTTPSVFFRFIACFYQCSPIGISSINGIE</sequence>
<feature type="non-terminal residue" evidence="1">
    <location>
        <position position="1"/>
    </location>
</feature>